<organism evidence="1 2">
    <name type="scientific">Pricia antarctica</name>
    <dbReference type="NCBI Taxonomy" id="641691"/>
    <lineage>
        <taxon>Bacteria</taxon>
        <taxon>Pseudomonadati</taxon>
        <taxon>Bacteroidota</taxon>
        <taxon>Flavobacteriia</taxon>
        <taxon>Flavobacteriales</taxon>
        <taxon>Flavobacteriaceae</taxon>
        <taxon>Pricia</taxon>
    </lineage>
</organism>
<dbReference type="InterPro" id="IPR032342">
    <property type="entry name" value="DUF4861"/>
</dbReference>
<accession>A0A1G7C0L6</accession>
<keyword evidence="2" id="KW-1185">Reference proteome</keyword>
<evidence type="ECO:0008006" key="3">
    <source>
        <dbReference type="Google" id="ProtNLM"/>
    </source>
</evidence>
<dbReference type="EMBL" id="FNAO01000004">
    <property type="protein sequence ID" value="SDE32819.1"/>
    <property type="molecule type" value="Genomic_DNA"/>
</dbReference>
<name>A0A1G7C0L6_9FLAO</name>
<dbReference type="AlphaFoldDB" id="A0A1G7C0L6"/>
<reference evidence="1 2" key="1">
    <citation type="submission" date="2016-10" db="EMBL/GenBank/DDBJ databases">
        <authorList>
            <person name="de Groot N.N."/>
        </authorList>
    </citation>
    <scope>NUCLEOTIDE SEQUENCE [LARGE SCALE GENOMIC DNA]</scope>
    <source>
        <strain evidence="1 2">DSM 23421</strain>
    </source>
</reference>
<gene>
    <name evidence="1" type="ORF">SAMN05421636_104370</name>
</gene>
<dbReference type="RefSeq" id="WP_245726486.1">
    <property type="nucleotide sequence ID" value="NZ_FNAO01000004.1"/>
</dbReference>
<sequence>MNSKQLAFICLTGLFFMGCAEKEAPVRKKIVVSNTMDTNREFETVSIPIDSLDIDATDDKKGRIVIIDDATQKPILSQTIDSDGDGTDDMVLFQPEIKATSEMVFSVSSSDSTAATANDSVTRCYSRFVPERTDDYAWENDRVAFRTYGPTAQKMVEDDVKGGTLSSGIDAWLKRVDYPIINKWYKKELETDGSYHEDDGEGLDSFHVGSSRGVGGIASKDGDTYSISKNFTAWKRLYNGPIRTSFILTYADWDAAGKQISEEKHISLDYGSNLSKFEISIKGTDTISAGLALHENEGTIGVGGEEGWISYWEPHFDSEIGTGIVVPNGHMLGHEKYETEETDRSNLYAHIKLNEDGKAVYYAGFGWKKSAQFMNRTEWENYLEAFSEKLKNPLVVEMR</sequence>
<evidence type="ECO:0000313" key="2">
    <source>
        <dbReference type="Proteomes" id="UP000199109"/>
    </source>
</evidence>
<proteinExistence type="predicted"/>
<dbReference type="Proteomes" id="UP000199109">
    <property type="component" value="Unassembled WGS sequence"/>
</dbReference>
<dbReference type="STRING" id="641691.SAMN05421636_104370"/>
<dbReference type="PROSITE" id="PS51257">
    <property type="entry name" value="PROKAR_LIPOPROTEIN"/>
    <property type="match status" value="1"/>
</dbReference>
<protein>
    <recommendedName>
        <fullName evidence="3">DUF4861 domain-containing protein</fullName>
    </recommendedName>
</protein>
<dbReference type="Pfam" id="PF16153">
    <property type="entry name" value="DUF4861"/>
    <property type="match status" value="1"/>
</dbReference>
<evidence type="ECO:0000313" key="1">
    <source>
        <dbReference type="EMBL" id="SDE32819.1"/>
    </source>
</evidence>